<feature type="transmembrane region" description="Helical" evidence="7">
    <location>
        <begin position="127"/>
        <end position="150"/>
    </location>
</feature>
<proteinExistence type="inferred from homology"/>
<evidence type="ECO:0000313" key="9">
    <source>
        <dbReference type="EMBL" id="MFD2659085.1"/>
    </source>
</evidence>
<feature type="domain" description="ABC transmembrane type-1" evidence="8">
    <location>
        <begin position="91"/>
        <end position="307"/>
    </location>
</feature>
<keyword evidence="6 7" id="KW-0472">Membrane</keyword>
<evidence type="ECO:0000313" key="10">
    <source>
        <dbReference type="Proteomes" id="UP001597493"/>
    </source>
</evidence>
<feature type="transmembrane region" description="Helical" evidence="7">
    <location>
        <begin position="28"/>
        <end position="51"/>
    </location>
</feature>
<dbReference type="EMBL" id="JBHUMY010000001">
    <property type="protein sequence ID" value="MFD2659085.1"/>
    <property type="molecule type" value="Genomic_DNA"/>
</dbReference>
<accession>A0ABW5QSF8</accession>
<dbReference type="PANTHER" id="PTHR43227">
    <property type="entry name" value="BLL4140 PROTEIN"/>
    <property type="match status" value="1"/>
</dbReference>
<dbReference type="Gene3D" id="1.10.3720.10">
    <property type="entry name" value="MetI-like"/>
    <property type="match status" value="1"/>
</dbReference>
<dbReference type="PROSITE" id="PS50928">
    <property type="entry name" value="ABC_TM1"/>
    <property type="match status" value="1"/>
</dbReference>
<dbReference type="Proteomes" id="UP001597493">
    <property type="component" value="Unassembled WGS sequence"/>
</dbReference>
<dbReference type="PANTHER" id="PTHR43227:SF11">
    <property type="entry name" value="BLL4140 PROTEIN"/>
    <property type="match status" value="1"/>
</dbReference>
<dbReference type="RefSeq" id="WP_379269289.1">
    <property type="nucleotide sequence ID" value="NZ_JBHUGT010000031.1"/>
</dbReference>
<dbReference type="Pfam" id="PF00528">
    <property type="entry name" value="BPD_transp_1"/>
    <property type="match status" value="1"/>
</dbReference>
<dbReference type="InterPro" id="IPR035906">
    <property type="entry name" value="MetI-like_sf"/>
</dbReference>
<feature type="transmembrane region" description="Helical" evidence="7">
    <location>
        <begin position="95"/>
        <end position="115"/>
    </location>
</feature>
<name>A0ABW5QSF8_9BACL</name>
<evidence type="ECO:0000256" key="5">
    <source>
        <dbReference type="ARBA" id="ARBA00022989"/>
    </source>
</evidence>
<organism evidence="9 10">
    <name type="scientific">Paenibacillus thailandensis</name>
    <dbReference type="NCBI Taxonomy" id="393250"/>
    <lineage>
        <taxon>Bacteria</taxon>
        <taxon>Bacillati</taxon>
        <taxon>Bacillota</taxon>
        <taxon>Bacilli</taxon>
        <taxon>Bacillales</taxon>
        <taxon>Paenibacillaceae</taxon>
        <taxon>Paenibacillus</taxon>
    </lineage>
</organism>
<comment type="subcellular location">
    <subcellularLocation>
        <location evidence="1 7">Cell membrane</location>
        <topology evidence="1 7">Multi-pass membrane protein</topology>
    </subcellularLocation>
</comment>
<evidence type="ECO:0000256" key="6">
    <source>
        <dbReference type="ARBA" id="ARBA00023136"/>
    </source>
</evidence>
<feature type="transmembrane region" description="Helical" evidence="7">
    <location>
        <begin position="282"/>
        <end position="306"/>
    </location>
</feature>
<keyword evidence="5 7" id="KW-1133">Transmembrane helix</keyword>
<dbReference type="InterPro" id="IPR050809">
    <property type="entry name" value="UgpAE/MalFG_permease"/>
</dbReference>
<evidence type="ECO:0000259" key="8">
    <source>
        <dbReference type="PROSITE" id="PS50928"/>
    </source>
</evidence>
<evidence type="ECO:0000256" key="2">
    <source>
        <dbReference type="ARBA" id="ARBA00022448"/>
    </source>
</evidence>
<feature type="transmembrane region" description="Helical" evidence="7">
    <location>
        <begin position="226"/>
        <end position="250"/>
    </location>
</feature>
<sequence length="320" mass="36368">MKTVTPSEPAPAKDSRRPVKAVPDRIRLFLYALPFLILVLVFSYFPLYGWIYSFYNYRPGFPLSETPFVGLQWFRAMFANPTQTQEVLRVMRNTLAMSSLGILTSVLPVIFAVLLSEIRVLWYKKTVQVLTTLPNFISWVLVYAIAFMMFSVDNGIVNKVMISLGLQETGVNYLATDNHTWLAMTLWGLWKGLGWGAIMYIAAIASIDQELYDAAKVDGAGRFRMIWHITVPGIMPTYFVLLLLSIANFINNGMEQYFVFQNAINKDHIEVLDLYVYNIGMLGFNFSFATAVSMLKSIISILLLFFANRLSKLVRGEAII</sequence>
<evidence type="ECO:0000256" key="4">
    <source>
        <dbReference type="ARBA" id="ARBA00022692"/>
    </source>
</evidence>
<gene>
    <name evidence="9" type="ORF">ACFSW5_02270</name>
</gene>
<keyword evidence="10" id="KW-1185">Reference proteome</keyword>
<dbReference type="InterPro" id="IPR000515">
    <property type="entry name" value="MetI-like"/>
</dbReference>
<keyword evidence="4 7" id="KW-0812">Transmembrane</keyword>
<keyword evidence="3" id="KW-1003">Cell membrane</keyword>
<evidence type="ECO:0000256" key="7">
    <source>
        <dbReference type="RuleBase" id="RU363032"/>
    </source>
</evidence>
<protein>
    <submittedName>
        <fullName evidence="9">ABC transporter permease</fullName>
    </submittedName>
</protein>
<reference evidence="10" key="1">
    <citation type="journal article" date="2019" name="Int. J. Syst. Evol. Microbiol.">
        <title>The Global Catalogue of Microorganisms (GCM) 10K type strain sequencing project: providing services to taxonomists for standard genome sequencing and annotation.</title>
        <authorList>
            <consortium name="The Broad Institute Genomics Platform"/>
            <consortium name="The Broad Institute Genome Sequencing Center for Infectious Disease"/>
            <person name="Wu L."/>
            <person name="Ma J."/>
        </authorList>
    </citation>
    <scope>NUCLEOTIDE SEQUENCE [LARGE SCALE GENOMIC DNA]</scope>
    <source>
        <strain evidence="10">TISTR 1827</strain>
    </source>
</reference>
<evidence type="ECO:0000256" key="1">
    <source>
        <dbReference type="ARBA" id="ARBA00004651"/>
    </source>
</evidence>
<comment type="similarity">
    <text evidence="7">Belongs to the binding-protein-dependent transport system permease family.</text>
</comment>
<dbReference type="SUPFAM" id="SSF161098">
    <property type="entry name" value="MetI-like"/>
    <property type="match status" value="1"/>
</dbReference>
<dbReference type="CDD" id="cd06261">
    <property type="entry name" value="TM_PBP2"/>
    <property type="match status" value="1"/>
</dbReference>
<evidence type="ECO:0000256" key="3">
    <source>
        <dbReference type="ARBA" id="ARBA00022475"/>
    </source>
</evidence>
<comment type="caution">
    <text evidence="9">The sequence shown here is derived from an EMBL/GenBank/DDBJ whole genome shotgun (WGS) entry which is preliminary data.</text>
</comment>
<feature type="transmembrane region" description="Helical" evidence="7">
    <location>
        <begin position="181"/>
        <end position="205"/>
    </location>
</feature>
<keyword evidence="2 7" id="KW-0813">Transport</keyword>